<dbReference type="SUPFAM" id="SSF53335">
    <property type="entry name" value="S-adenosyl-L-methionine-dependent methyltransferases"/>
    <property type="match status" value="1"/>
</dbReference>
<evidence type="ECO:0000259" key="3">
    <source>
        <dbReference type="Pfam" id="PF13649"/>
    </source>
</evidence>
<keyword evidence="1" id="KW-0489">Methyltransferase</keyword>
<evidence type="ECO:0000313" key="5">
    <source>
        <dbReference type="Proteomes" id="UP000605992"/>
    </source>
</evidence>
<dbReference type="PANTHER" id="PTHR43861">
    <property type="entry name" value="TRANS-ACONITATE 2-METHYLTRANSFERASE-RELATED"/>
    <property type="match status" value="1"/>
</dbReference>
<evidence type="ECO:0000256" key="1">
    <source>
        <dbReference type="ARBA" id="ARBA00022603"/>
    </source>
</evidence>
<dbReference type="Proteomes" id="UP000605992">
    <property type="component" value="Unassembled WGS sequence"/>
</dbReference>
<evidence type="ECO:0000256" key="2">
    <source>
        <dbReference type="ARBA" id="ARBA00022679"/>
    </source>
</evidence>
<keyword evidence="2" id="KW-0808">Transferase</keyword>
<dbReference type="Pfam" id="PF13649">
    <property type="entry name" value="Methyltransf_25"/>
    <property type="match status" value="1"/>
</dbReference>
<name>A0A8J3V3N3_9ACTN</name>
<feature type="domain" description="Methyltransferase" evidence="3">
    <location>
        <begin position="50"/>
        <end position="146"/>
    </location>
</feature>
<organism evidence="4 5">
    <name type="scientific">Planotetraspora thailandica</name>
    <dbReference type="NCBI Taxonomy" id="487172"/>
    <lineage>
        <taxon>Bacteria</taxon>
        <taxon>Bacillati</taxon>
        <taxon>Actinomycetota</taxon>
        <taxon>Actinomycetes</taxon>
        <taxon>Streptosporangiales</taxon>
        <taxon>Streptosporangiaceae</taxon>
        <taxon>Planotetraspora</taxon>
    </lineage>
</organism>
<comment type="caution">
    <text evidence="4">The sequence shown here is derived from an EMBL/GenBank/DDBJ whole genome shotgun (WGS) entry which is preliminary data.</text>
</comment>
<dbReference type="GO" id="GO:0032259">
    <property type="term" value="P:methylation"/>
    <property type="evidence" value="ECO:0007669"/>
    <property type="project" value="UniProtKB-KW"/>
</dbReference>
<dbReference type="EMBL" id="BOOR01000034">
    <property type="protein sequence ID" value="GII56216.1"/>
    <property type="molecule type" value="Genomic_DNA"/>
</dbReference>
<evidence type="ECO:0000313" key="4">
    <source>
        <dbReference type="EMBL" id="GII56216.1"/>
    </source>
</evidence>
<dbReference type="PANTHER" id="PTHR43861:SF1">
    <property type="entry name" value="TRANS-ACONITATE 2-METHYLTRANSFERASE"/>
    <property type="match status" value="1"/>
</dbReference>
<accession>A0A8J3V3N3</accession>
<dbReference type="InterPro" id="IPR041698">
    <property type="entry name" value="Methyltransf_25"/>
</dbReference>
<dbReference type="InterPro" id="IPR029063">
    <property type="entry name" value="SAM-dependent_MTases_sf"/>
</dbReference>
<reference evidence="4" key="1">
    <citation type="submission" date="2021-01" db="EMBL/GenBank/DDBJ databases">
        <title>Whole genome shotgun sequence of Planotetraspora thailandica NBRC 104271.</title>
        <authorList>
            <person name="Komaki H."/>
            <person name="Tamura T."/>
        </authorList>
    </citation>
    <scope>NUCLEOTIDE SEQUENCE</scope>
    <source>
        <strain evidence="4">NBRC 104271</strain>
    </source>
</reference>
<dbReference type="GO" id="GO:0008168">
    <property type="term" value="F:methyltransferase activity"/>
    <property type="evidence" value="ECO:0007669"/>
    <property type="project" value="UniProtKB-KW"/>
</dbReference>
<protein>
    <recommendedName>
        <fullName evidence="3">Methyltransferase domain-containing protein</fullName>
    </recommendedName>
</protein>
<dbReference type="CDD" id="cd02440">
    <property type="entry name" value="AdoMet_MTases"/>
    <property type="match status" value="1"/>
</dbReference>
<dbReference type="AlphaFoldDB" id="A0A8J3V3N3"/>
<gene>
    <name evidence="4" type="ORF">Pth03_46050</name>
</gene>
<sequence>MSEAQGFGTVDGMAHSHLAEMLDLDADVLHQYHHDLITWISSLTPDRPLIIDVGAGTGTGALALARRLPDAQVVAVDVSEPMLEHLQHKAHELGVADRIRTVQADLDQTWPALGPADLAWASASLHHMADPDHTLAQVFAALRPGGVFTVIELDSFPCFLPDEAGAALEERCHAVLAEKRAEAGMHIGADWGLLLAKAGFTVEAERRFDIALQAPLPAAAGRYAQVSFQRMRDGLEGRIDAGDLAALDAISAEILDRDDLTVRATRTVWLARRPRTQ</sequence>
<proteinExistence type="predicted"/>
<keyword evidence="5" id="KW-1185">Reference proteome</keyword>
<dbReference type="Gene3D" id="3.40.50.150">
    <property type="entry name" value="Vaccinia Virus protein VP39"/>
    <property type="match status" value="1"/>
</dbReference>